<name>A0A553WK68_9SPHN</name>
<gene>
    <name evidence="1" type="ORF">FOM92_06645</name>
</gene>
<reference evidence="1 2" key="1">
    <citation type="submission" date="2019-07" db="EMBL/GenBank/DDBJ databases">
        <authorList>
            <person name="Park M."/>
        </authorList>
    </citation>
    <scope>NUCLEOTIDE SEQUENCE [LARGE SCALE GENOMIC DNA]</scope>
    <source>
        <strain evidence="1 2">KCTC32445</strain>
    </source>
</reference>
<evidence type="ECO:0000313" key="2">
    <source>
        <dbReference type="Proteomes" id="UP000320160"/>
    </source>
</evidence>
<accession>A0A553WK68</accession>
<sequence length="123" mass="13479">MEMTFPHTALSQDSVDRKNDYVAMLAMASARQANSRTVRIVRRAASGMDAGGDFITRRINFFATKDRAKVGVCGAFAQKINAEPICEADVYQSDSAYIKDHRLEDEATGVQLTHAGHGVSRTL</sequence>
<proteinExistence type="predicted"/>
<dbReference type="EMBL" id="VKKU01000001">
    <property type="protein sequence ID" value="TSB05056.1"/>
    <property type="molecule type" value="Genomic_DNA"/>
</dbReference>
<dbReference type="AlphaFoldDB" id="A0A553WK68"/>
<dbReference type="RefSeq" id="WP_143775972.1">
    <property type="nucleotide sequence ID" value="NZ_VKKU01000001.1"/>
</dbReference>
<dbReference type="Proteomes" id="UP000320160">
    <property type="component" value="Unassembled WGS sequence"/>
</dbReference>
<protein>
    <submittedName>
        <fullName evidence="1">Uncharacterized protein</fullName>
    </submittedName>
</protein>
<keyword evidence="2" id="KW-1185">Reference proteome</keyword>
<comment type="caution">
    <text evidence="1">The sequence shown here is derived from an EMBL/GenBank/DDBJ whole genome shotgun (WGS) entry which is preliminary data.</text>
</comment>
<evidence type="ECO:0000313" key="1">
    <source>
        <dbReference type="EMBL" id="TSB05056.1"/>
    </source>
</evidence>
<dbReference type="OrthoDB" id="7594794at2"/>
<organism evidence="1 2">
    <name type="scientific">Sphingorhabdus contaminans</name>
    <dbReference type="NCBI Taxonomy" id="1343899"/>
    <lineage>
        <taxon>Bacteria</taxon>
        <taxon>Pseudomonadati</taxon>
        <taxon>Pseudomonadota</taxon>
        <taxon>Alphaproteobacteria</taxon>
        <taxon>Sphingomonadales</taxon>
        <taxon>Sphingomonadaceae</taxon>
        <taxon>Sphingorhabdus</taxon>
    </lineage>
</organism>